<evidence type="ECO:0000256" key="2">
    <source>
        <dbReference type="ARBA" id="ARBA00022801"/>
    </source>
</evidence>
<dbReference type="GO" id="GO:0140097">
    <property type="term" value="F:catalytic activity, acting on DNA"/>
    <property type="evidence" value="ECO:0007669"/>
    <property type="project" value="UniProtKB-ARBA"/>
</dbReference>
<dbReference type="GO" id="GO:0016787">
    <property type="term" value="F:hydrolase activity"/>
    <property type="evidence" value="ECO:0007669"/>
    <property type="project" value="UniProtKB-KW"/>
</dbReference>
<dbReference type="STRING" id="523849.OCC_00692"/>
<dbReference type="Pfam" id="PF00270">
    <property type="entry name" value="DEAD"/>
    <property type="match status" value="1"/>
</dbReference>
<dbReference type="InterPro" id="IPR014001">
    <property type="entry name" value="Helicase_ATP-bd"/>
</dbReference>
<evidence type="ECO:0000259" key="6">
    <source>
        <dbReference type="PROSITE" id="PS51192"/>
    </source>
</evidence>
<dbReference type="HOGENOM" id="CLU_031100_1_0_2"/>
<dbReference type="AlphaFoldDB" id="H3ZK37"/>
<dbReference type="SUPFAM" id="SSF52540">
    <property type="entry name" value="P-loop containing nucleoside triphosphate hydrolases"/>
    <property type="match status" value="1"/>
</dbReference>
<dbReference type="Proteomes" id="UP000015502">
    <property type="component" value="Chromosome"/>
</dbReference>
<feature type="domain" description="Helicase ATP-binding" evidence="6">
    <location>
        <begin position="32"/>
        <end position="214"/>
    </location>
</feature>
<evidence type="ECO:0000256" key="3">
    <source>
        <dbReference type="ARBA" id="ARBA00022806"/>
    </source>
</evidence>
<dbReference type="Pfam" id="PF22590">
    <property type="entry name" value="Cas3-like_C_2"/>
    <property type="match status" value="1"/>
</dbReference>
<dbReference type="EMBL" id="CP006670">
    <property type="protein sequence ID" value="EHR79727.1"/>
    <property type="molecule type" value="Genomic_DNA"/>
</dbReference>
<keyword evidence="8" id="KW-1185">Reference proteome</keyword>
<dbReference type="InterPro" id="IPR001650">
    <property type="entry name" value="Helicase_C-like"/>
</dbReference>
<dbReference type="KEGG" id="tlt:OCC_00692"/>
<reference evidence="7 8" key="1">
    <citation type="journal article" date="2012" name="J. Bacteriol.">
        <title>Genome sequence of the model hyperthermophilic archaeon Thermococcus litoralis NS-C.</title>
        <authorList>
            <person name="Gardner A.F."/>
            <person name="Kumar S."/>
            <person name="Perler F.B."/>
        </authorList>
    </citation>
    <scope>NUCLEOTIDE SEQUENCE [LARGE SCALE GENOMIC DNA]</scope>
    <source>
        <strain evidence="8">ATCC 51850 / DSM 5473 / JCM 8560 / NS-C</strain>
    </source>
</reference>
<keyword evidence="1" id="KW-0547">Nucleotide-binding</keyword>
<dbReference type="GO" id="GO:0051607">
    <property type="term" value="P:defense response to virus"/>
    <property type="evidence" value="ECO:0007669"/>
    <property type="project" value="UniProtKB-KW"/>
</dbReference>
<dbReference type="GO" id="GO:0005524">
    <property type="term" value="F:ATP binding"/>
    <property type="evidence" value="ECO:0007669"/>
    <property type="project" value="UniProtKB-KW"/>
</dbReference>
<dbReference type="Gene3D" id="3.40.50.300">
    <property type="entry name" value="P-loop containing nucleotide triphosphate hydrolases"/>
    <property type="match status" value="2"/>
</dbReference>
<evidence type="ECO:0000256" key="4">
    <source>
        <dbReference type="ARBA" id="ARBA00022840"/>
    </source>
</evidence>
<evidence type="ECO:0000313" key="8">
    <source>
        <dbReference type="Proteomes" id="UP000015502"/>
    </source>
</evidence>
<dbReference type="GO" id="GO:0003723">
    <property type="term" value="F:RNA binding"/>
    <property type="evidence" value="ECO:0007669"/>
    <property type="project" value="TreeGrafter"/>
</dbReference>
<dbReference type="InterPro" id="IPR050547">
    <property type="entry name" value="DEAD_box_RNA_helicases"/>
</dbReference>
<evidence type="ECO:0000256" key="5">
    <source>
        <dbReference type="ARBA" id="ARBA00023118"/>
    </source>
</evidence>
<dbReference type="InterPro" id="IPR054712">
    <property type="entry name" value="Cas3-like_dom"/>
</dbReference>
<dbReference type="PaxDb" id="523849-OCC_00692"/>
<protein>
    <submittedName>
        <fullName evidence="7">RNA helicase</fullName>
    </submittedName>
</protein>
<name>H3ZK37_THELN</name>
<dbReference type="SMART" id="SM00490">
    <property type="entry name" value="HELICc"/>
    <property type="match status" value="1"/>
</dbReference>
<dbReference type="GeneID" id="16548331"/>
<evidence type="ECO:0000313" key="7">
    <source>
        <dbReference type="EMBL" id="EHR79727.1"/>
    </source>
</evidence>
<dbReference type="InterPro" id="IPR011545">
    <property type="entry name" value="DEAD/DEAH_box_helicase_dom"/>
</dbReference>
<gene>
    <name evidence="7" type="ORF">OCC_00692</name>
</gene>
<keyword evidence="4" id="KW-0067">ATP-binding</keyword>
<dbReference type="GO" id="GO:0003724">
    <property type="term" value="F:RNA helicase activity"/>
    <property type="evidence" value="ECO:0007669"/>
    <property type="project" value="TreeGrafter"/>
</dbReference>
<evidence type="ECO:0000256" key="1">
    <source>
        <dbReference type="ARBA" id="ARBA00022741"/>
    </source>
</evidence>
<dbReference type="InterPro" id="IPR006474">
    <property type="entry name" value="Helicase_Cas3_CRISPR-ass_core"/>
</dbReference>
<keyword evidence="2" id="KW-0378">Hydrolase</keyword>
<proteinExistence type="predicted"/>
<dbReference type="NCBIfam" id="TIGR01587">
    <property type="entry name" value="cas3_core"/>
    <property type="match status" value="1"/>
</dbReference>
<organism evidence="7 8">
    <name type="scientific">Thermococcus litoralis (strain ATCC 51850 / DSM 5473 / JCM 8560 / NS-C)</name>
    <dbReference type="NCBI Taxonomy" id="523849"/>
    <lineage>
        <taxon>Archaea</taxon>
        <taxon>Methanobacteriati</taxon>
        <taxon>Methanobacteriota</taxon>
        <taxon>Thermococci</taxon>
        <taxon>Thermococcales</taxon>
        <taxon>Thermococcaceae</taxon>
        <taxon>Thermococcus</taxon>
    </lineage>
</organism>
<dbReference type="PROSITE" id="PS51192">
    <property type="entry name" value="HELICASE_ATP_BIND_1"/>
    <property type="match status" value="1"/>
</dbReference>
<dbReference type="RefSeq" id="WP_004066422.1">
    <property type="nucleotide sequence ID" value="NC_022084.1"/>
</dbReference>
<dbReference type="InterPro" id="IPR027417">
    <property type="entry name" value="P-loop_NTPase"/>
</dbReference>
<keyword evidence="3 7" id="KW-0347">Helicase</keyword>
<keyword evidence="5" id="KW-0051">Antiviral defense</keyword>
<dbReference type="PANTHER" id="PTHR47963">
    <property type="entry name" value="DEAD-BOX ATP-DEPENDENT RNA HELICASE 47, MITOCHONDRIAL"/>
    <property type="match status" value="1"/>
</dbReference>
<dbReference type="PANTHER" id="PTHR47963:SF9">
    <property type="entry name" value="CRISPR-ASSOCIATED ENDONUCLEASE_HELICASE CAS3"/>
    <property type="match status" value="1"/>
</dbReference>
<dbReference type="SMART" id="SM00487">
    <property type="entry name" value="DEXDc"/>
    <property type="match status" value="1"/>
</dbReference>
<accession>H3ZK37</accession>
<sequence>MRAFREALQKLAKAKGFEPERRPLLEEAFHFITSSEKPPFLILQAPTGYGKTLLSFALAVHSLWDASIFDRVIHVLPMRSIIEDIQKTAEEAFGFSRTKMMGSSGEFLHLFPLNITTADTFTWDLLKLNTKKRHRVKAGQEFGYDYLTQASILTSLVIFDEAHFLLEDESMVTAFLSVIEFLTSQKVPIVVMTATLSEAHRRIFEKYAKKNGYDFTVLSPQENDPFIERELKKDIKIEFRHGDPINFVEHGKRNAVIVNSVARAVELFDRVRNNPNIWHESERVMLIHGRMTPTHKRELIDRLRRWIKEGNFLLIGTQAVEAGVDFSVDLMITDKAPINSLLQRFGRVARYGNETKAKIIVLEDAPCGPYPRDKVEKTVELMKGNRVFSRVPKTYQGIVTEVHGKKPTSITKNVNKELEGKLLRLMKDPTKRAPHVLSAIESLTAKGISVMRGFLIPLLVGEEAVLISPSKLMELYSKGIVEVRGWKGRYGT</sequence>